<evidence type="ECO:0000256" key="3">
    <source>
        <dbReference type="RuleBase" id="RU367036"/>
    </source>
</evidence>
<dbReference type="SUPFAM" id="SSF110857">
    <property type="entry name" value="Gamma-glutamyl cyclotransferase-like"/>
    <property type="match status" value="1"/>
</dbReference>
<name>A0A226EV98_FOLCA</name>
<dbReference type="OMA" id="NEKLECW"/>
<proteinExistence type="inferred from homology"/>
<dbReference type="Gene3D" id="3.10.490.10">
    <property type="entry name" value="Gamma-glutamyl cyclotransferase-like"/>
    <property type="match status" value="1"/>
</dbReference>
<evidence type="ECO:0000256" key="1">
    <source>
        <dbReference type="ARBA" id="ARBA00008861"/>
    </source>
</evidence>
<keyword evidence="5" id="KW-0808">Transferase</keyword>
<dbReference type="GO" id="GO:0005829">
    <property type="term" value="C:cytosol"/>
    <property type="evidence" value="ECO:0007669"/>
    <property type="project" value="TreeGrafter"/>
</dbReference>
<comment type="similarity">
    <text evidence="1 3">Belongs to the gamma-glutamylcyclotransferase family.</text>
</comment>
<evidence type="ECO:0000256" key="2">
    <source>
        <dbReference type="PIRSR" id="PIRSR639126-1"/>
    </source>
</evidence>
<dbReference type="InterPro" id="IPR009288">
    <property type="entry name" value="AIG2-like_dom"/>
</dbReference>
<dbReference type="Proteomes" id="UP000198287">
    <property type="component" value="Unassembled WGS sequence"/>
</dbReference>
<dbReference type="AlphaFoldDB" id="A0A226EV98"/>
<feature type="domain" description="Gamma-glutamylcyclotransferase AIG2-like" evidence="4">
    <location>
        <begin position="3"/>
        <end position="118"/>
    </location>
</feature>
<gene>
    <name evidence="5" type="ORF">Fcan01_05121</name>
</gene>
<evidence type="ECO:0000313" key="6">
    <source>
        <dbReference type="Proteomes" id="UP000198287"/>
    </source>
</evidence>
<dbReference type="EMBL" id="LNIX01000002">
    <property type="protein sequence ID" value="OXA61140.1"/>
    <property type="molecule type" value="Genomic_DNA"/>
</dbReference>
<dbReference type="GO" id="GO:0016740">
    <property type="term" value="F:transferase activity"/>
    <property type="evidence" value="ECO:0007669"/>
    <property type="project" value="UniProtKB-KW"/>
</dbReference>
<dbReference type="PANTHER" id="PTHR12510:SF4">
    <property type="entry name" value="GAMMA-GLUTAMYLAMINECYCLOTRANSFERASE"/>
    <property type="match status" value="1"/>
</dbReference>
<evidence type="ECO:0000259" key="4">
    <source>
        <dbReference type="Pfam" id="PF06094"/>
    </source>
</evidence>
<keyword evidence="6" id="KW-1185">Reference proteome</keyword>
<reference evidence="5 6" key="1">
    <citation type="submission" date="2015-12" db="EMBL/GenBank/DDBJ databases">
        <title>The genome of Folsomia candida.</title>
        <authorList>
            <person name="Faddeeva A."/>
            <person name="Derks M.F."/>
            <person name="Anvar Y."/>
            <person name="Smit S."/>
            <person name="Van Straalen N."/>
            <person name="Roelofs D."/>
        </authorList>
    </citation>
    <scope>NUCLEOTIDE SEQUENCE [LARGE SCALE GENOMIC DNA]</scope>
    <source>
        <strain evidence="5 6">VU population</strain>
        <tissue evidence="5">Whole body</tissue>
    </source>
</reference>
<dbReference type="InterPro" id="IPR039126">
    <property type="entry name" value="GGACT"/>
</dbReference>
<comment type="caution">
    <text evidence="5">The sequence shown here is derived from an EMBL/GenBank/DDBJ whole genome shotgun (WGS) entry which is preliminary data.</text>
</comment>
<dbReference type="InterPro" id="IPR036568">
    <property type="entry name" value="GGCT-like_sf"/>
</dbReference>
<dbReference type="Pfam" id="PF06094">
    <property type="entry name" value="GGACT"/>
    <property type="match status" value="1"/>
</dbReference>
<dbReference type="InterPro" id="IPR013024">
    <property type="entry name" value="GGCT-like"/>
</dbReference>
<dbReference type="PANTHER" id="PTHR12510">
    <property type="entry name" value="TROPONIN C-AKIN-1 PROTEIN"/>
    <property type="match status" value="1"/>
</dbReference>
<accession>A0A226EV98</accession>
<protein>
    <recommendedName>
        <fullName evidence="3">Gamma-glutamylcyclotransferase family protein</fullName>
    </recommendedName>
</protein>
<dbReference type="GO" id="GO:0061929">
    <property type="term" value="F:gamma-glutamylaminecyclotransferase activity"/>
    <property type="evidence" value="ECO:0007669"/>
    <property type="project" value="InterPro"/>
</dbReference>
<organism evidence="5 6">
    <name type="scientific">Folsomia candida</name>
    <name type="common">Springtail</name>
    <dbReference type="NCBI Taxonomy" id="158441"/>
    <lineage>
        <taxon>Eukaryota</taxon>
        <taxon>Metazoa</taxon>
        <taxon>Ecdysozoa</taxon>
        <taxon>Arthropoda</taxon>
        <taxon>Hexapoda</taxon>
        <taxon>Collembola</taxon>
        <taxon>Entomobryomorpha</taxon>
        <taxon>Isotomoidea</taxon>
        <taxon>Isotomidae</taxon>
        <taxon>Proisotominae</taxon>
        <taxon>Folsomia</taxon>
    </lineage>
</organism>
<evidence type="ECO:0000313" key="5">
    <source>
        <dbReference type="EMBL" id="OXA61140.1"/>
    </source>
</evidence>
<sequence>MFVFVYGTLKFGEPNHHWLTDPAHGFAKFVGEGTTKQLYPLVIASKYNIPFLLDSPRTGKHIRGEVYEIDDKMLANLDILEEYPKLYTRREEEIDLHCDNEGTSRVVQAVAYFLSNFQPTLLERPHLDCYQSEGTHNLPYIASEDDLADAKDI</sequence>
<dbReference type="OrthoDB" id="113620at2759"/>
<dbReference type="CDD" id="cd06661">
    <property type="entry name" value="GGCT_like"/>
    <property type="match status" value="1"/>
</dbReference>
<feature type="active site" description="Proton acceptor" evidence="2">
    <location>
        <position position="81"/>
    </location>
</feature>